<evidence type="ECO:0000313" key="6">
    <source>
        <dbReference type="Proteomes" id="UP000314986"/>
    </source>
</evidence>
<evidence type="ECO:0000313" key="5">
    <source>
        <dbReference type="Ensembl" id="ENSCMIP00000003424.1"/>
    </source>
</evidence>
<dbReference type="STRING" id="7868.ENSCMIP00000003424"/>
<reference evidence="6" key="3">
    <citation type="journal article" date="2014" name="Nature">
        <title>Elephant shark genome provides unique insights into gnathostome evolution.</title>
        <authorList>
            <consortium name="International Elephant Shark Genome Sequencing Consortium"/>
            <person name="Venkatesh B."/>
            <person name="Lee A.P."/>
            <person name="Ravi V."/>
            <person name="Maurya A.K."/>
            <person name="Lian M.M."/>
            <person name="Swann J.B."/>
            <person name="Ohta Y."/>
            <person name="Flajnik M.F."/>
            <person name="Sutoh Y."/>
            <person name="Kasahara M."/>
            <person name="Hoon S."/>
            <person name="Gangu V."/>
            <person name="Roy S.W."/>
            <person name="Irimia M."/>
            <person name="Korzh V."/>
            <person name="Kondrychyn I."/>
            <person name="Lim Z.W."/>
            <person name="Tay B.H."/>
            <person name="Tohari S."/>
            <person name="Kong K.W."/>
            <person name="Ho S."/>
            <person name="Lorente-Galdos B."/>
            <person name="Quilez J."/>
            <person name="Marques-Bonet T."/>
            <person name="Raney B.J."/>
            <person name="Ingham P.W."/>
            <person name="Tay A."/>
            <person name="Hillier L.W."/>
            <person name="Minx P."/>
            <person name="Boehm T."/>
            <person name="Wilson R.K."/>
            <person name="Brenner S."/>
            <person name="Warren W.C."/>
        </authorList>
    </citation>
    <scope>NUCLEOTIDE SEQUENCE [LARGE SCALE GENOMIC DNA]</scope>
</reference>
<accession>A0A4W3GZY0</accession>
<reference evidence="5" key="4">
    <citation type="submission" date="2025-08" db="UniProtKB">
        <authorList>
            <consortium name="Ensembl"/>
        </authorList>
    </citation>
    <scope>IDENTIFICATION</scope>
</reference>
<dbReference type="AlphaFoldDB" id="A0A4W3GZY0"/>
<evidence type="ECO:0000259" key="4">
    <source>
        <dbReference type="Pfam" id="PF21343"/>
    </source>
</evidence>
<dbReference type="GeneTree" id="ENSGT00990000208909"/>
<dbReference type="GO" id="GO:0016491">
    <property type="term" value="F:oxidoreductase activity"/>
    <property type="evidence" value="ECO:0007669"/>
    <property type="project" value="UniProtKB-KW"/>
</dbReference>
<keyword evidence="6" id="KW-1185">Reference proteome</keyword>
<feature type="region of interest" description="Disordered" evidence="3">
    <location>
        <begin position="1"/>
        <end position="23"/>
    </location>
</feature>
<sequence length="88" mass="9981">MRRRERKGEGGRGRGREGGGESECWHFDYSCGFCTDEQFLLKRVADSAIDLYSMAVVLSRASRSLIQAHPTAQHEKLLCETWCIEVCV</sequence>
<keyword evidence="2" id="KW-0560">Oxidoreductase</keyword>
<reference evidence="6" key="1">
    <citation type="journal article" date="2006" name="Science">
        <title>Ancient noncoding elements conserved in the human genome.</title>
        <authorList>
            <person name="Venkatesh B."/>
            <person name="Kirkness E.F."/>
            <person name="Loh Y.H."/>
            <person name="Halpern A.L."/>
            <person name="Lee A.P."/>
            <person name="Johnson J."/>
            <person name="Dandona N."/>
            <person name="Viswanathan L.D."/>
            <person name="Tay A."/>
            <person name="Venter J.C."/>
            <person name="Strausberg R.L."/>
            <person name="Brenner S."/>
        </authorList>
    </citation>
    <scope>NUCLEOTIDE SEQUENCE [LARGE SCALE GENOMIC DNA]</scope>
</reference>
<feature type="domain" description="ACAD9/ACADV-like C-terminal" evidence="4">
    <location>
        <begin position="35"/>
        <end position="86"/>
    </location>
</feature>
<evidence type="ECO:0000256" key="2">
    <source>
        <dbReference type="ARBA" id="ARBA00023002"/>
    </source>
</evidence>
<reference evidence="5" key="5">
    <citation type="submission" date="2025-09" db="UniProtKB">
        <authorList>
            <consortium name="Ensembl"/>
        </authorList>
    </citation>
    <scope>IDENTIFICATION</scope>
</reference>
<name>A0A4W3GZY0_CALMI</name>
<reference evidence="6" key="2">
    <citation type="journal article" date="2007" name="PLoS Biol.">
        <title>Survey sequencing and comparative analysis of the elephant shark (Callorhinchus milii) genome.</title>
        <authorList>
            <person name="Venkatesh B."/>
            <person name="Kirkness E.F."/>
            <person name="Loh Y.H."/>
            <person name="Halpern A.L."/>
            <person name="Lee A.P."/>
            <person name="Johnson J."/>
            <person name="Dandona N."/>
            <person name="Viswanathan L.D."/>
            <person name="Tay A."/>
            <person name="Venter J.C."/>
            <person name="Strausberg R.L."/>
            <person name="Brenner S."/>
        </authorList>
    </citation>
    <scope>NUCLEOTIDE SEQUENCE [LARGE SCALE GENOMIC DNA]</scope>
</reference>
<organism evidence="5 6">
    <name type="scientific">Callorhinchus milii</name>
    <name type="common">Ghost shark</name>
    <dbReference type="NCBI Taxonomy" id="7868"/>
    <lineage>
        <taxon>Eukaryota</taxon>
        <taxon>Metazoa</taxon>
        <taxon>Chordata</taxon>
        <taxon>Craniata</taxon>
        <taxon>Vertebrata</taxon>
        <taxon>Chondrichthyes</taxon>
        <taxon>Holocephali</taxon>
        <taxon>Chimaeriformes</taxon>
        <taxon>Callorhinchidae</taxon>
        <taxon>Callorhinchus</taxon>
    </lineage>
</organism>
<dbReference type="Gene3D" id="1.20.140.10">
    <property type="entry name" value="Butyryl-CoA Dehydrogenase, subunit A, domain 3"/>
    <property type="match status" value="1"/>
</dbReference>
<protein>
    <recommendedName>
        <fullName evidence="4">ACAD9/ACADV-like C-terminal domain-containing protein</fullName>
    </recommendedName>
</protein>
<evidence type="ECO:0000256" key="3">
    <source>
        <dbReference type="SAM" id="MobiDB-lite"/>
    </source>
</evidence>
<dbReference type="InParanoid" id="A0A4W3GZY0"/>
<evidence type="ECO:0000256" key="1">
    <source>
        <dbReference type="ARBA" id="ARBA00022946"/>
    </source>
</evidence>
<proteinExistence type="predicted"/>
<dbReference type="Pfam" id="PF21343">
    <property type="entry name" value="ACAD9-ACADV_C"/>
    <property type="match status" value="1"/>
</dbReference>
<dbReference type="Proteomes" id="UP000314986">
    <property type="component" value="Unassembled WGS sequence"/>
</dbReference>
<dbReference type="Ensembl" id="ENSCMIT00000003556.1">
    <property type="protein sequence ID" value="ENSCMIP00000003424.1"/>
    <property type="gene ID" value="ENSCMIG00000002058.1"/>
</dbReference>
<dbReference type="InterPro" id="IPR049448">
    <property type="entry name" value="ACAD9/ACADV-like_C"/>
</dbReference>
<keyword evidence="1" id="KW-0809">Transit peptide</keyword>